<reference evidence="3" key="1">
    <citation type="journal article" date="2019" name="Int. J. Syst. Evol. Microbiol.">
        <title>The Global Catalogue of Microorganisms (GCM) 10K type strain sequencing project: providing services to taxonomists for standard genome sequencing and annotation.</title>
        <authorList>
            <consortium name="The Broad Institute Genomics Platform"/>
            <consortium name="The Broad Institute Genome Sequencing Center for Infectious Disease"/>
            <person name="Wu L."/>
            <person name="Ma J."/>
        </authorList>
    </citation>
    <scope>NUCLEOTIDE SEQUENCE [LARGE SCALE GENOMIC DNA]</scope>
    <source>
        <strain evidence="3">CGMCC 4.7178</strain>
    </source>
</reference>
<comment type="caution">
    <text evidence="2">The sequence shown here is derived from an EMBL/GenBank/DDBJ whole genome shotgun (WGS) entry which is preliminary data.</text>
</comment>
<feature type="chain" id="PRO_5046262604" description="DUF3344 domain-containing protein" evidence="1">
    <location>
        <begin position="30"/>
        <end position="377"/>
    </location>
</feature>
<dbReference type="Proteomes" id="UP000631535">
    <property type="component" value="Unassembled WGS sequence"/>
</dbReference>
<protein>
    <recommendedName>
        <fullName evidence="4">DUF3344 domain-containing protein</fullName>
    </recommendedName>
</protein>
<proteinExistence type="predicted"/>
<evidence type="ECO:0000313" key="2">
    <source>
        <dbReference type="EMBL" id="GGO56215.1"/>
    </source>
</evidence>
<sequence length="377" mass="39638">MVDKRRTAAHGLWCAVLCAAATVSLTAPASSATHTAAKEGASGHRVSTKAPSGNALKERYHAVKHGGIATAANSAITCRSAVGNSEPCASAQRGGESRNDGYKMFYSDIDRDKNTYNSTRAVLRLPKKSKVSYARLYWGGNLRVGEVKPAKDNGRVLLAEPGGSYRAVKADTVHKHRRQDGADAYQASANVTSLVRNHGPGAYTVAQLNVAMGHSKAGAWGGWTLVVAYENSGSPLRDMTVWDGFAATEKHPGGLPIATRRTNVPANAKGSVGVVGYDGDRGSGGESLTLAPNKRAGVPLANSANPAGDTFNSTITDRGKEVQGRVPAHRNTLGYDSDVFDASEALRSGAGNLLLRFASPEDDYLLGAVFAQFGTRR</sequence>
<organism evidence="2 3">
    <name type="scientific">Streptomyces daqingensis</name>
    <dbReference type="NCBI Taxonomy" id="1472640"/>
    <lineage>
        <taxon>Bacteria</taxon>
        <taxon>Bacillati</taxon>
        <taxon>Actinomycetota</taxon>
        <taxon>Actinomycetes</taxon>
        <taxon>Kitasatosporales</taxon>
        <taxon>Streptomycetaceae</taxon>
        <taxon>Streptomyces</taxon>
    </lineage>
</organism>
<keyword evidence="1" id="KW-0732">Signal</keyword>
<feature type="signal peptide" evidence="1">
    <location>
        <begin position="1"/>
        <end position="29"/>
    </location>
</feature>
<dbReference type="RefSeq" id="WP_189039390.1">
    <property type="nucleotide sequence ID" value="NZ_BMMP01000019.1"/>
</dbReference>
<evidence type="ECO:0000256" key="1">
    <source>
        <dbReference type="SAM" id="SignalP"/>
    </source>
</evidence>
<gene>
    <name evidence="2" type="ORF">GCM10012287_49290</name>
</gene>
<evidence type="ECO:0008006" key="4">
    <source>
        <dbReference type="Google" id="ProtNLM"/>
    </source>
</evidence>
<keyword evidence="3" id="KW-1185">Reference proteome</keyword>
<name>A0ABQ2MQW4_9ACTN</name>
<evidence type="ECO:0000313" key="3">
    <source>
        <dbReference type="Proteomes" id="UP000631535"/>
    </source>
</evidence>
<accession>A0ABQ2MQW4</accession>
<dbReference type="EMBL" id="BMMP01000019">
    <property type="protein sequence ID" value="GGO56215.1"/>
    <property type="molecule type" value="Genomic_DNA"/>
</dbReference>